<dbReference type="CDD" id="cd02969">
    <property type="entry name" value="PRX_like1"/>
    <property type="match status" value="1"/>
</dbReference>
<dbReference type="Gene3D" id="3.40.30.10">
    <property type="entry name" value="Glutaredoxin"/>
    <property type="match status" value="1"/>
</dbReference>
<dbReference type="EMBL" id="JBHULI010000024">
    <property type="protein sequence ID" value="MFD2532784.1"/>
    <property type="molecule type" value="Genomic_DNA"/>
</dbReference>
<dbReference type="InterPro" id="IPR047262">
    <property type="entry name" value="PRX-like1"/>
</dbReference>
<accession>A0ABW5JJP3</accession>
<dbReference type="SUPFAM" id="SSF52833">
    <property type="entry name" value="Thioredoxin-like"/>
    <property type="match status" value="1"/>
</dbReference>
<dbReference type="InterPro" id="IPR013766">
    <property type="entry name" value="Thioredoxin_domain"/>
</dbReference>
<dbReference type="Pfam" id="PF00578">
    <property type="entry name" value="AhpC-TSA"/>
    <property type="match status" value="1"/>
</dbReference>
<dbReference type="Proteomes" id="UP001597460">
    <property type="component" value="Unassembled WGS sequence"/>
</dbReference>
<evidence type="ECO:0000313" key="4">
    <source>
        <dbReference type="Proteomes" id="UP001597460"/>
    </source>
</evidence>
<gene>
    <name evidence="3" type="ORF">ACFSVN_10035</name>
</gene>
<proteinExistence type="predicted"/>
<feature type="domain" description="Thioredoxin" evidence="2">
    <location>
        <begin position="9"/>
        <end position="160"/>
    </location>
</feature>
<name>A0ABW5JJP3_9BACT</name>
<dbReference type="InterPro" id="IPR000866">
    <property type="entry name" value="AhpC/TSA"/>
</dbReference>
<dbReference type="PANTHER" id="PTHR43640">
    <property type="entry name" value="OS07G0260300 PROTEIN"/>
    <property type="match status" value="1"/>
</dbReference>
<dbReference type="PANTHER" id="PTHR43640:SF1">
    <property type="entry name" value="THIOREDOXIN-DEPENDENT PEROXIREDOXIN"/>
    <property type="match status" value="1"/>
</dbReference>
<protein>
    <submittedName>
        <fullName evidence="3">Thioredoxin family protein</fullName>
    </submittedName>
</protein>
<reference evidence="4" key="1">
    <citation type="journal article" date="2019" name="Int. J. Syst. Evol. Microbiol.">
        <title>The Global Catalogue of Microorganisms (GCM) 10K type strain sequencing project: providing services to taxonomists for standard genome sequencing and annotation.</title>
        <authorList>
            <consortium name="The Broad Institute Genomics Platform"/>
            <consortium name="The Broad Institute Genome Sequencing Center for Infectious Disease"/>
            <person name="Wu L."/>
            <person name="Ma J."/>
        </authorList>
    </citation>
    <scope>NUCLEOTIDE SEQUENCE [LARGE SCALE GENOMIC DNA]</scope>
    <source>
        <strain evidence="4">KCTC 52042</strain>
    </source>
</reference>
<comment type="caution">
    <text evidence="3">The sequence shown here is derived from an EMBL/GenBank/DDBJ whole genome shotgun (WGS) entry which is preliminary data.</text>
</comment>
<evidence type="ECO:0000259" key="2">
    <source>
        <dbReference type="PROSITE" id="PS51352"/>
    </source>
</evidence>
<dbReference type="RefSeq" id="WP_390301846.1">
    <property type="nucleotide sequence ID" value="NZ_JBHULI010000024.1"/>
</dbReference>
<keyword evidence="4" id="KW-1185">Reference proteome</keyword>
<organism evidence="3 4">
    <name type="scientific">Gracilimonas halophila</name>
    <dbReference type="NCBI Taxonomy" id="1834464"/>
    <lineage>
        <taxon>Bacteria</taxon>
        <taxon>Pseudomonadati</taxon>
        <taxon>Balneolota</taxon>
        <taxon>Balneolia</taxon>
        <taxon>Balneolales</taxon>
        <taxon>Balneolaceae</taxon>
        <taxon>Gracilimonas</taxon>
    </lineage>
</organism>
<sequence>MSATPSTMLEIGTEAPDFTLPSVNGGNLSLKYADQSKGFVVMFICNHCPYVLHIEDELVKVANEYIAKGIGFIAISSNDVEKYPQDSPDKMAEKDYPFPYLYDEDQEVAKAYQAACTPDLFVFDENRKLVYRGQFDDSRPKKDTPVTGKDLRKALDAVLSGEQIPEEKQVPSMGCNIKWKPGNEPDYFG</sequence>
<dbReference type="PROSITE" id="PS51352">
    <property type="entry name" value="THIOREDOXIN_2"/>
    <property type="match status" value="1"/>
</dbReference>
<evidence type="ECO:0000256" key="1">
    <source>
        <dbReference type="SAM" id="MobiDB-lite"/>
    </source>
</evidence>
<evidence type="ECO:0000313" key="3">
    <source>
        <dbReference type="EMBL" id="MFD2532784.1"/>
    </source>
</evidence>
<dbReference type="InterPro" id="IPR036249">
    <property type="entry name" value="Thioredoxin-like_sf"/>
</dbReference>
<feature type="region of interest" description="Disordered" evidence="1">
    <location>
        <begin position="170"/>
        <end position="189"/>
    </location>
</feature>